<dbReference type="PANTHER" id="PTHR22550:SF5">
    <property type="entry name" value="LEUCINE ZIPPER PROTEIN 4"/>
    <property type="match status" value="1"/>
</dbReference>
<evidence type="ECO:0000313" key="4">
    <source>
        <dbReference type="EMBL" id="SNS45593.1"/>
    </source>
</evidence>
<keyword evidence="5" id="KW-1185">Reference proteome</keyword>
<dbReference type="PANTHER" id="PTHR22550">
    <property type="entry name" value="SPORE GERMINATION PROTEIN"/>
    <property type="match status" value="1"/>
</dbReference>
<evidence type="ECO:0000313" key="5">
    <source>
        <dbReference type="Proteomes" id="UP000198304"/>
    </source>
</evidence>
<dbReference type="Proteomes" id="UP000198304">
    <property type="component" value="Unassembled WGS sequence"/>
</dbReference>
<dbReference type="AlphaFoldDB" id="A0A239ENH5"/>
<dbReference type="PIRSF" id="PIRSF005690">
    <property type="entry name" value="GerBA"/>
    <property type="match status" value="1"/>
</dbReference>
<dbReference type="InterPro" id="IPR050768">
    <property type="entry name" value="UPF0353/GerABKA_families"/>
</dbReference>
<feature type="transmembrane region" description="Helical" evidence="3">
    <location>
        <begin position="321"/>
        <end position="343"/>
    </location>
</feature>
<organism evidence="4 5">
    <name type="scientific">Anaerovirgula multivorans</name>
    <dbReference type="NCBI Taxonomy" id="312168"/>
    <lineage>
        <taxon>Bacteria</taxon>
        <taxon>Bacillati</taxon>
        <taxon>Bacillota</taxon>
        <taxon>Clostridia</taxon>
        <taxon>Peptostreptococcales</taxon>
        <taxon>Natronincolaceae</taxon>
        <taxon>Anaerovirgula</taxon>
    </lineage>
</organism>
<gene>
    <name evidence="4" type="ORF">SAMN05446037_1010106</name>
</gene>
<name>A0A239ENH5_9FIRM</name>
<comment type="similarity">
    <text evidence="1">Belongs to the GerABKA family.</text>
</comment>
<feature type="transmembrane region" description="Helical" evidence="3">
    <location>
        <begin position="444"/>
        <end position="469"/>
    </location>
</feature>
<dbReference type="GO" id="GO:0009847">
    <property type="term" value="P:spore germination"/>
    <property type="evidence" value="ECO:0007669"/>
    <property type="project" value="InterPro"/>
</dbReference>
<feature type="transmembrane region" description="Helical" evidence="3">
    <location>
        <begin position="415"/>
        <end position="432"/>
    </location>
</feature>
<dbReference type="InterPro" id="IPR004995">
    <property type="entry name" value="Spore_Ger"/>
</dbReference>
<protein>
    <submittedName>
        <fullName evidence="4">Spore germination protein KA</fullName>
    </submittedName>
</protein>
<evidence type="ECO:0000256" key="3">
    <source>
        <dbReference type="SAM" id="Phobius"/>
    </source>
</evidence>
<sequence length="508" mass="57136">MFRKIIGMMKYLKYSPVNRHSLTPLPEEVEEKLSLDIGVTKNRLEEIFHHSQGFTIRSFKIKTYPKNKAFICYVKGLVDTDTMELNVIKPLMNEDISHYLALKTSKTIANTLIEEIITSVNAFSLQSLNQVVEHLLKGYAVIIIDGSPSAVAIFVTDWETRGISEPSAEMVLRGPREGFNENLATNITMIRRKVKSPKLKFEFITRGIYSKTDLAICYIEGIANHKIVEEVKSRIEKINIDAVLESGYIEEFIDDQPFCIFPTIGTTEKPDVVVGKIFEGRVAILCDGTPFVLTVPHLFVEHLQTSEDYYIKWPFASILRIIRFLALLLTTVLPAAYVAMQTFHHEIIPFRLFLSSATAREPIPISSVTEAFMMIVIFKLIQEAGVRMPKPVGQAVSIIGAIVLGQAIVEAGVASPLMVIVIAITAISSFIVSALENTAFIIRILLLILASIVGFYGIVFGLIVIFVYMCNLRSFGIEYLFPFAPTSVEDLKDTFIRTPLWMLLIKRR</sequence>
<evidence type="ECO:0000256" key="2">
    <source>
        <dbReference type="ARBA" id="ARBA00023136"/>
    </source>
</evidence>
<proteinExistence type="inferred from homology"/>
<feature type="transmembrane region" description="Helical" evidence="3">
    <location>
        <begin position="363"/>
        <end position="380"/>
    </location>
</feature>
<evidence type="ECO:0000256" key="1">
    <source>
        <dbReference type="ARBA" id="ARBA00005278"/>
    </source>
</evidence>
<dbReference type="GO" id="GO:0016020">
    <property type="term" value="C:membrane"/>
    <property type="evidence" value="ECO:0007669"/>
    <property type="project" value="InterPro"/>
</dbReference>
<reference evidence="4 5" key="1">
    <citation type="submission" date="2017-06" db="EMBL/GenBank/DDBJ databases">
        <authorList>
            <person name="Kim H.J."/>
            <person name="Triplett B.A."/>
        </authorList>
    </citation>
    <scope>NUCLEOTIDE SEQUENCE [LARGE SCALE GENOMIC DNA]</scope>
    <source>
        <strain evidence="4 5">SCA</strain>
    </source>
</reference>
<dbReference type="EMBL" id="FZOJ01000010">
    <property type="protein sequence ID" value="SNS45593.1"/>
    <property type="molecule type" value="Genomic_DNA"/>
</dbReference>
<feature type="transmembrane region" description="Helical" evidence="3">
    <location>
        <begin position="392"/>
        <end position="409"/>
    </location>
</feature>
<accession>A0A239ENH5</accession>
<keyword evidence="3" id="KW-1133">Transmembrane helix</keyword>
<dbReference type="RefSeq" id="WP_176431343.1">
    <property type="nucleotide sequence ID" value="NZ_FZOJ01000010.1"/>
</dbReference>
<dbReference type="Pfam" id="PF03323">
    <property type="entry name" value="GerA"/>
    <property type="match status" value="1"/>
</dbReference>
<keyword evidence="3" id="KW-0812">Transmembrane</keyword>
<keyword evidence="2 3" id="KW-0472">Membrane</keyword>